<dbReference type="PROSITE" id="PS51257">
    <property type="entry name" value="PROKAR_LIPOPROTEIN"/>
    <property type="match status" value="1"/>
</dbReference>
<dbReference type="Proteomes" id="UP000779900">
    <property type="component" value="Unassembled WGS sequence"/>
</dbReference>
<dbReference type="AlphaFoldDB" id="A0A938BR58"/>
<proteinExistence type="predicted"/>
<sequence length="135" mass="14350">MNTIRYVRRLLLAVLVVAIGCAALNCNSRWFRRAARIAGEEVAYTALQSALHKAGVKSADHVVDAVRLFVDKKDYGGAAAAFTVALAEHNSRASEKLTSAQVIGLMRLAIPAVRGASSRVGSGLKSFCDYLASKG</sequence>
<evidence type="ECO:0000313" key="2">
    <source>
        <dbReference type="Proteomes" id="UP000779900"/>
    </source>
</evidence>
<name>A0A938BR58_UNCW3</name>
<accession>A0A938BR58</accession>
<reference evidence="1" key="1">
    <citation type="submission" date="2019-03" db="EMBL/GenBank/DDBJ databases">
        <title>Lake Tanganyika Metagenome-Assembled Genomes (MAGs).</title>
        <authorList>
            <person name="Tran P."/>
        </authorList>
    </citation>
    <scope>NUCLEOTIDE SEQUENCE</scope>
    <source>
        <strain evidence="1">K_DeepCast_150m_m2_040</strain>
    </source>
</reference>
<comment type="caution">
    <text evidence="1">The sequence shown here is derived from an EMBL/GenBank/DDBJ whole genome shotgun (WGS) entry which is preliminary data.</text>
</comment>
<dbReference type="EMBL" id="VGIR01000139">
    <property type="protein sequence ID" value="MBM3332801.1"/>
    <property type="molecule type" value="Genomic_DNA"/>
</dbReference>
<evidence type="ECO:0000313" key="1">
    <source>
        <dbReference type="EMBL" id="MBM3332801.1"/>
    </source>
</evidence>
<protein>
    <submittedName>
        <fullName evidence="1">Uncharacterized protein</fullName>
    </submittedName>
</protein>
<gene>
    <name evidence="1" type="ORF">FJY68_13305</name>
</gene>
<organism evidence="1 2">
    <name type="scientific">candidate division WOR-3 bacterium</name>
    <dbReference type="NCBI Taxonomy" id="2052148"/>
    <lineage>
        <taxon>Bacteria</taxon>
        <taxon>Bacteria division WOR-3</taxon>
    </lineage>
</organism>